<dbReference type="PANTHER" id="PTHR43308:SF5">
    <property type="entry name" value="S-LAYER PROTEIN _ PEPTIDOGLYCAN ENDO-BETA-N-ACETYLGLUCOSAMINIDASE"/>
    <property type="match status" value="1"/>
</dbReference>
<accession>D7GIE0</accession>
<dbReference type="eggNOG" id="COG1404">
    <property type="taxonomic scope" value="Bacteria"/>
</dbReference>
<dbReference type="Pfam" id="PF00395">
    <property type="entry name" value="SLH"/>
    <property type="match status" value="3"/>
</dbReference>
<evidence type="ECO:0000259" key="2">
    <source>
        <dbReference type="PROSITE" id="PS51272"/>
    </source>
</evidence>
<protein>
    <submittedName>
        <fullName evidence="3">S-layer protein</fullName>
    </submittedName>
</protein>
<evidence type="ECO:0000256" key="1">
    <source>
        <dbReference type="SAM" id="MobiDB-lite"/>
    </source>
</evidence>
<feature type="domain" description="SLH" evidence="2">
    <location>
        <begin position="479"/>
        <end position="538"/>
    </location>
</feature>
<dbReference type="HOGENOM" id="CLU_506093_0_0_11"/>
<dbReference type="PANTHER" id="PTHR43308">
    <property type="entry name" value="OUTER MEMBRANE PROTEIN ALPHA-RELATED"/>
    <property type="match status" value="1"/>
</dbReference>
<feature type="domain" description="SLH" evidence="2">
    <location>
        <begin position="415"/>
        <end position="478"/>
    </location>
</feature>
<keyword evidence="4" id="KW-1185">Reference proteome</keyword>
<gene>
    <name evidence="3" type="primary">slh1</name>
    <name evidence="3" type="ordered locus">PFREUD_03310</name>
</gene>
<feature type="domain" description="SLH" evidence="2">
    <location>
        <begin position="354"/>
        <end position="414"/>
    </location>
</feature>
<evidence type="ECO:0000313" key="3">
    <source>
        <dbReference type="EMBL" id="CBL55862.1"/>
    </source>
</evidence>
<dbReference type="Proteomes" id="UP000000936">
    <property type="component" value="Chromosome"/>
</dbReference>
<name>D7GIE0_PROFC</name>
<reference evidence="3 4" key="1">
    <citation type="journal article" date="2010" name="PLoS ONE">
        <title>The complete genome of Propionibacterium freudenreichii CIRM-BIA1, a hardy actinobacterium with food and probiotic applications.</title>
        <authorList>
            <person name="Falentin H."/>
            <person name="Deutsch S.M."/>
            <person name="Jan G."/>
            <person name="Loux V."/>
            <person name="Thierry A."/>
            <person name="Parayre S."/>
            <person name="Maillard M.B."/>
            <person name="Dherbecourt J."/>
            <person name="Cousin F.J."/>
            <person name="Jardin J."/>
            <person name="Siguier P."/>
            <person name="Couloux A."/>
            <person name="Barbe V."/>
            <person name="Vacherie B."/>
            <person name="Wincker P."/>
            <person name="Gibrat J.F."/>
            <person name="Gaillardin C."/>
            <person name="Lortal S."/>
        </authorList>
    </citation>
    <scope>NUCLEOTIDE SEQUENCE [LARGE SCALE GENOMIC DNA]</scope>
    <source>
        <strain evidence="4">ATCC 9614 / DSM 4902 / CIP 103027 / NCIMB 8099 / CIRM-BIA1</strain>
    </source>
</reference>
<evidence type="ECO:0000313" key="4">
    <source>
        <dbReference type="Proteomes" id="UP000000936"/>
    </source>
</evidence>
<proteinExistence type="predicted"/>
<dbReference type="KEGG" id="pfr:PFREUD_03310"/>
<feature type="region of interest" description="Disordered" evidence="1">
    <location>
        <begin position="266"/>
        <end position="290"/>
    </location>
</feature>
<sequence length="538" mass="57306">MELRGTLAPNASITIRVPLTLPTLQDPATGLVFSIGAASYGISVNAVPETSIRFASPLKAGDTSLVPYTGAFLATVKSKDGSKYTTVPSLQQYMPKAENGVNYWVNNFRVAAASGASDGLLYLKGYYTVPTAPLAAAVKEHGYDTEFSGADRMTQYIYQASTTSANVVDSDGNPVKVNPDRTAPYVGLRQVIDGHDAEVAVGGKFDPVGNLGLVVNDHAGNPITLPSDDVKIDISKVNTGANGTYPVTVTYAPDEVSNTFNVKVGTGTTGGGGGETGNTVTPKAPTQGADQVTIPTIPGVDYQVDGKTVTGTITLNDGQKITVTAKAQDGYTLTEGATATWDFTYNKGTTPTCDTQYFTDVTPNMQFFNDICWLKANNITTGWPDGTYRPVTPINRDAMIAYIYRMAGSPAFTPTKQTFSDVAPSNMYYKEIEWAAHEGITTGWPDGTLRPVTPVSRDAMAAFLYRQSDSPAVALPASPSFHDVPADNMYYKDIEWMASTAISTGWPDGTYRPLADTNRDAMAAFIHRAVTAGVLTVK</sequence>
<dbReference type="PROSITE" id="PS51272">
    <property type="entry name" value="SLH"/>
    <property type="match status" value="3"/>
</dbReference>
<dbReference type="AlphaFoldDB" id="D7GIE0"/>
<feature type="compositionally biased region" description="Gly residues" evidence="1">
    <location>
        <begin position="267"/>
        <end position="276"/>
    </location>
</feature>
<organism evidence="3 4">
    <name type="scientific">Propionibacterium freudenreichii subsp. shermanii (strain ATCC 9614 / DSM 4902 / CIP 103027 / NCIMB 8099 / CIRM-BIA1)</name>
    <dbReference type="NCBI Taxonomy" id="754252"/>
    <lineage>
        <taxon>Bacteria</taxon>
        <taxon>Bacillati</taxon>
        <taxon>Actinomycetota</taxon>
        <taxon>Actinomycetes</taxon>
        <taxon>Propionibacteriales</taxon>
        <taxon>Propionibacteriaceae</taxon>
        <taxon>Propionibacterium</taxon>
    </lineage>
</organism>
<dbReference type="InterPro" id="IPR022038">
    <property type="entry name" value="Ig-like_bact"/>
</dbReference>
<dbReference type="InterPro" id="IPR001119">
    <property type="entry name" value="SLH_dom"/>
</dbReference>
<dbReference type="Pfam" id="PF07523">
    <property type="entry name" value="Big_3"/>
    <property type="match status" value="1"/>
</dbReference>
<dbReference type="EMBL" id="FN806773">
    <property type="protein sequence ID" value="CBL55862.1"/>
    <property type="molecule type" value="Genomic_DNA"/>
</dbReference>
<dbReference type="InterPro" id="IPR051465">
    <property type="entry name" value="Cell_Envelope_Struct_Comp"/>
</dbReference>